<evidence type="ECO:0000256" key="1">
    <source>
        <dbReference type="SAM" id="Phobius"/>
    </source>
</evidence>
<protein>
    <submittedName>
        <fullName evidence="2">Putative secreted protein</fullName>
    </submittedName>
</protein>
<accession>A0A6B0UE95</accession>
<keyword evidence="1" id="KW-1133">Transmembrane helix</keyword>
<dbReference type="EMBL" id="GIFC01002650">
    <property type="protein sequence ID" value="MXU84733.1"/>
    <property type="molecule type" value="Transcribed_RNA"/>
</dbReference>
<sequence>MFTTLLVSSVYLAGSSVESCNLSRFLWLFVFALSSGVALVMALVFTGKSIWRSCIKVGNSSTISTSTAQAAVPEGKSWISDT</sequence>
<reference evidence="2" key="1">
    <citation type="submission" date="2019-12" db="EMBL/GenBank/DDBJ databases">
        <title>An insight into the sialome of adult female Ixodes ricinus ticks feeding for 6 days.</title>
        <authorList>
            <person name="Perner J."/>
            <person name="Ribeiro J.M.C."/>
        </authorList>
    </citation>
    <scope>NUCLEOTIDE SEQUENCE</scope>
    <source>
        <strain evidence="2">Semi-engorged</strain>
        <tissue evidence="2">Salivary glands</tissue>
    </source>
</reference>
<evidence type="ECO:0000313" key="2">
    <source>
        <dbReference type="EMBL" id="MXU84733.1"/>
    </source>
</evidence>
<organism evidence="2">
    <name type="scientific">Ixodes ricinus</name>
    <name type="common">Common tick</name>
    <name type="synonym">Acarus ricinus</name>
    <dbReference type="NCBI Taxonomy" id="34613"/>
    <lineage>
        <taxon>Eukaryota</taxon>
        <taxon>Metazoa</taxon>
        <taxon>Ecdysozoa</taxon>
        <taxon>Arthropoda</taxon>
        <taxon>Chelicerata</taxon>
        <taxon>Arachnida</taxon>
        <taxon>Acari</taxon>
        <taxon>Parasitiformes</taxon>
        <taxon>Ixodida</taxon>
        <taxon>Ixodoidea</taxon>
        <taxon>Ixodidae</taxon>
        <taxon>Ixodinae</taxon>
        <taxon>Ixodes</taxon>
    </lineage>
</organism>
<dbReference type="AlphaFoldDB" id="A0A6B0UE95"/>
<proteinExistence type="predicted"/>
<keyword evidence="1" id="KW-0812">Transmembrane</keyword>
<keyword evidence="1" id="KW-0472">Membrane</keyword>
<feature type="transmembrane region" description="Helical" evidence="1">
    <location>
        <begin position="26"/>
        <end position="46"/>
    </location>
</feature>
<name>A0A6B0UE95_IXORI</name>